<dbReference type="AlphaFoldDB" id="A0A8H6Z1I6"/>
<keyword evidence="1 2" id="KW-0732">Signal</keyword>
<dbReference type="GO" id="GO:0005576">
    <property type="term" value="C:extracellular region"/>
    <property type="evidence" value="ECO:0007669"/>
    <property type="project" value="InterPro"/>
</dbReference>
<feature type="chain" id="PRO_5034804845" evidence="2">
    <location>
        <begin position="19"/>
        <end position="578"/>
    </location>
</feature>
<dbReference type="SMART" id="SM00236">
    <property type="entry name" value="fCBD"/>
    <property type="match status" value="1"/>
</dbReference>
<evidence type="ECO:0000313" key="4">
    <source>
        <dbReference type="EMBL" id="KAF7370908.1"/>
    </source>
</evidence>
<dbReference type="Pfam" id="PF22514">
    <property type="entry name" value="EXPB1_D1"/>
    <property type="match status" value="1"/>
</dbReference>
<comment type="caution">
    <text evidence="4">The sequence shown here is derived from an EMBL/GenBank/DDBJ whole genome shotgun (WGS) entry which is preliminary data.</text>
</comment>
<dbReference type="Gene3D" id="2.40.40.10">
    <property type="entry name" value="RlpA-like domain"/>
    <property type="match status" value="1"/>
</dbReference>
<evidence type="ECO:0000256" key="2">
    <source>
        <dbReference type="SAM" id="SignalP"/>
    </source>
</evidence>
<feature type="signal peptide" evidence="2">
    <location>
        <begin position="1"/>
        <end position="18"/>
    </location>
</feature>
<proteinExistence type="predicted"/>
<evidence type="ECO:0000313" key="5">
    <source>
        <dbReference type="Proteomes" id="UP000623467"/>
    </source>
</evidence>
<dbReference type="CDD" id="cd22278">
    <property type="entry name" value="DPBB_GH45_endoglucanase"/>
    <property type="match status" value="1"/>
</dbReference>
<evidence type="ECO:0000259" key="3">
    <source>
        <dbReference type="PROSITE" id="PS51164"/>
    </source>
</evidence>
<dbReference type="Proteomes" id="UP000623467">
    <property type="component" value="Unassembled WGS sequence"/>
</dbReference>
<reference evidence="4" key="1">
    <citation type="submission" date="2020-05" db="EMBL/GenBank/DDBJ databases">
        <title>Mycena genomes resolve the evolution of fungal bioluminescence.</title>
        <authorList>
            <person name="Tsai I.J."/>
        </authorList>
    </citation>
    <scope>NUCLEOTIDE SEQUENCE</scope>
    <source>
        <strain evidence="4">160909Yilan</strain>
    </source>
</reference>
<keyword evidence="5" id="KW-1185">Reference proteome</keyword>
<dbReference type="SUPFAM" id="SSF57180">
    <property type="entry name" value="Cellulose-binding domain"/>
    <property type="match status" value="1"/>
</dbReference>
<feature type="domain" description="CBM1" evidence="3">
    <location>
        <begin position="238"/>
        <end position="275"/>
    </location>
</feature>
<name>A0A8H6Z1I6_9AGAR</name>
<dbReference type="InterPro" id="IPR000254">
    <property type="entry name" value="CBD"/>
</dbReference>
<dbReference type="EMBL" id="JACAZH010000004">
    <property type="protein sequence ID" value="KAF7370908.1"/>
    <property type="molecule type" value="Genomic_DNA"/>
</dbReference>
<sequence length="578" mass="62327">MISFALALGAASLVGVRGSLVYPRATPGGYVQTAGPGKASFTMYTGCSQPACGIVAPGYTAAISQLAFGSEPSIGPGDACGRCFALTGTEDPYSPAFTGPFGQSIVVKVTDMCPAAGNEAWCGQTVSSQTNQFGMPVHFDICEDTGAAGVFFPSGHGALLGTWSEVSCSLWSGGSDGPSLWSGACLKPGETAPLWPSTGCGNQGSEQRFFENCSSHGNRAACLDHRTDHNDGAYDHSPTQTEFGQCGGTGYTGPTVCAAPFNCEAISPPYYYQCLLAARSKEILAEIITFYPSSFPLFSALVRQEHIPAHKERCQILRSLSQTCSVLRRICLPVLWERFEVSRSNLQANSGLAASILPCIKSVHISMKFWTKDDMQSIFHFVEFLCALPNLIGFQIYHGLLWDVAPILSYAFGNVSLPNVTALSVPDSLDGILPSFPNLKTLSGPALTPRNRLLLSAKTHFPHLEAIAGVRTRHLSHDDVQQFISDLARDFPKLRALSLSHPVPLEHGDIVFSGLRSLTQLSELEFLYKDQTHFLALDALISGGKDVLRASRSPEVKFLRVWTYDTTTGPRLVHNERC</sequence>
<dbReference type="Gene3D" id="3.80.10.10">
    <property type="entry name" value="Ribonuclease Inhibitor"/>
    <property type="match status" value="1"/>
</dbReference>
<gene>
    <name evidence="4" type="ORF">MSAN_00724700</name>
</gene>
<dbReference type="InterPro" id="IPR035971">
    <property type="entry name" value="CBD_sf"/>
</dbReference>
<organism evidence="4 5">
    <name type="scientific">Mycena sanguinolenta</name>
    <dbReference type="NCBI Taxonomy" id="230812"/>
    <lineage>
        <taxon>Eukaryota</taxon>
        <taxon>Fungi</taxon>
        <taxon>Dikarya</taxon>
        <taxon>Basidiomycota</taxon>
        <taxon>Agaricomycotina</taxon>
        <taxon>Agaricomycetes</taxon>
        <taxon>Agaricomycetidae</taxon>
        <taxon>Agaricales</taxon>
        <taxon>Marasmiineae</taxon>
        <taxon>Mycenaceae</taxon>
        <taxon>Mycena</taxon>
    </lineage>
</organism>
<accession>A0A8H6Z1I6</accession>
<protein>
    <submittedName>
        <fullName evidence="4">Endoglucanase V-like protein</fullName>
    </submittedName>
</protein>
<dbReference type="InterPro" id="IPR036908">
    <property type="entry name" value="RlpA-like_sf"/>
</dbReference>
<dbReference type="OrthoDB" id="5823761at2759"/>
<dbReference type="InterPro" id="IPR032675">
    <property type="entry name" value="LRR_dom_sf"/>
</dbReference>
<dbReference type="GO" id="GO:0005975">
    <property type="term" value="P:carbohydrate metabolic process"/>
    <property type="evidence" value="ECO:0007669"/>
    <property type="project" value="InterPro"/>
</dbReference>
<dbReference type="SUPFAM" id="SSF50685">
    <property type="entry name" value="Barwin-like endoglucanases"/>
    <property type="match status" value="1"/>
</dbReference>
<dbReference type="GO" id="GO:0030248">
    <property type="term" value="F:cellulose binding"/>
    <property type="evidence" value="ECO:0007669"/>
    <property type="project" value="InterPro"/>
</dbReference>
<dbReference type="Pfam" id="PF00734">
    <property type="entry name" value="CBM_1"/>
    <property type="match status" value="1"/>
</dbReference>
<dbReference type="PROSITE" id="PS51164">
    <property type="entry name" value="CBM1_2"/>
    <property type="match status" value="1"/>
</dbReference>
<evidence type="ECO:0000256" key="1">
    <source>
        <dbReference type="ARBA" id="ARBA00022729"/>
    </source>
</evidence>